<evidence type="ECO:0000256" key="6">
    <source>
        <dbReference type="ARBA" id="ARBA00022833"/>
    </source>
</evidence>
<evidence type="ECO:0000256" key="11">
    <source>
        <dbReference type="ARBA" id="ARBA00023242"/>
    </source>
</evidence>
<keyword evidence="4" id="KW-0597">Phosphoprotein</keyword>
<keyword evidence="9" id="KW-0560">Oxidoreductase</keyword>
<dbReference type="SMART" id="SM00558">
    <property type="entry name" value="JmjC"/>
    <property type="match status" value="1"/>
</dbReference>
<feature type="region of interest" description="Disordered" evidence="15">
    <location>
        <begin position="382"/>
        <end position="422"/>
    </location>
</feature>
<dbReference type="InterPro" id="IPR048562">
    <property type="entry name" value="KDM6A_B-like_C-hel"/>
</dbReference>
<evidence type="ECO:0000313" key="17">
    <source>
        <dbReference type="EMBL" id="KAG5844843.1"/>
    </source>
</evidence>
<evidence type="ECO:0000256" key="2">
    <source>
        <dbReference type="ARBA" id="ARBA00001961"/>
    </source>
</evidence>
<dbReference type="PANTHER" id="PTHR14017:SF5">
    <property type="entry name" value="LYSINE-SPECIFIC DEMETHYLASE 6B"/>
    <property type="match status" value="1"/>
</dbReference>
<feature type="compositionally biased region" description="Acidic residues" evidence="15">
    <location>
        <begin position="391"/>
        <end position="404"/>
    </location>
</feature>
<evidence type="ECO:0000256" key="9">
    <source>
        <dbReference type="ARBA" id="ARBA00023002"/>
    </source>
</evidence>
<accession>A0A9D3RVN1</accession>
<dbReference type="GO" id="GO:0044666">
    <property type="term" value="C:MLL3/4 complex"/>
    <property type="evidence" value="ECO:0007669"/>
    <property type="project" value="TreeGrafter"/>
</dbReference>
<dbReference type="Proteomes" id="UP001044222">
    <property type="component" value="Chromosome 8"/>
</dbReference>
<name>A0A9D3RVN1_ANGAN</name>
<evidence type="ECO:0000313" key="18">
    <source>
        <dbReference type="Proteomes" id="UP001044222"/>
    </source>
</evidence>
<feature type="compositionally biased region" description="Low complexity" evidence="15">
    <location>
        <begin position="1"/>
        <end position="14"/>
    </location>
</feature>
<reference evidence="17" key="1">
    <citation type="submission" date="2021-01" db="EMBL/GenBank/DDBJ databases">
        <title>A chromosome-scale assembly of European eel, Anguilla anguilla.</title>
        <authorList>
            <person name="Henkel C."/>
            <person name="Jong-Raadsen S.A."/>
            <person name="Dufour S."/>
            <person name="Weltzien F.-A."/>
            <person name="Palstra A.P."/>
            <person name="Pelster B."/>
            <person name="Spaink H.P."/>
            <person name="Van Den Thillart G.E."/>
            <person name="Jansen H."/>
            <person name="Zahm M."/>
            <person name="Klopp C."/>
            <person name="Cedric C."/>
            <person name="Louis A."/>
            <person name="Berthelot C."/>
            <person name="Parey E."/>
            <person name="Roest Crollius H."/>
            <person name="Montfort J."/>
            <person name="Robinson-Rechavi M."/>
            <person name="Bucao C."/>
            <person name="Bouchez O."/>
            <person name="Gislard M."/>
            <person name="Lluch J."/>
            <person name="Milhes M."/>
            <person name="Lampietro C."/>
            <person name="Lopez Roques C."/>
            <person name="Donnadieu C."/>
            <person name="Braasch I."/>
            <person name="Desvignes T."/>
            <person name="Postlethwait J."/>
            <person name="Bobe J."/>
            <person name="Guiguen Y."/>
            <person name="Dirks R."/>
        </authorList>
    </citation>
    <scope>NUCLEOTIDE SEQUENCE</scope>
    <source>
        <strain evidence="17">Tag_6206</strain>
        <tissue evidence="17">Liver</tissue>
    </source>
</reference>
<evidence type="ECO:0000256" key="12">
    <source>
        <dbReference type="ARBA" id="ARBA00034483"/>
    </source>
</evidence>
<feature type="region of interest" description="Disordered" evidence="15">
    <location>
        <begin position="1"/>
        <end position="132"/>
    </location>
</feature>
<dbReference type="GO" id="GO:0000978">
    <property type="term" value="F:RNA polymerase II cis-regulatory region sequence-specific DNA binding"/>
    <property type="evidence" value="ECO:0007669"/>
    <property type="project" value="TreeGrafter"/>
</dbReference>
<comment type="subcellular location">
    <subcellularLocation>
        <location evidence="3">Nucleus</location>
    </subcellularLocation>
</comment>
<feature type="compositionally biased region" description="Polar residues" evidence="15">
    <location>
        <begin position="88"/>
        <end position="118"/>
    </location>
</feature>
<evidence type="ECO:0000256" key="13">
    <source>
        <dbReference type="ARBA" id="ARBA00034525"/>
    </source>
</evidence>
<evidence type="ECO:0000259" key="16">
    <source>
        <dbReference type="PROSITE" id="PS51184"/>
    </source>
</evidence>
<dbReference type="SUPFAM" id="SSF51197">
    <property type="entry name" value="Clavaminate synthase-like"/>
    <property type="match status" value="1"/>
</dbReference>
<comment type="cofactor">
    <cofactor evidence="1">
        <name>Fe(2+)</name>
        <dbReference type="ChEBI" id="CHEBI:29033"/>
    </cofactor>
</comment>
<feature type="domain" description="JmjC" evidence="16">
    <location>
        <begin position="439"/>
        <end position="602"/>
    </location>
</feature>
<comment type="similarity">
    <text evidence="12">Belongs to the UTX family.</text>
</comment>
<dbReference type="PANTHER" id="PTHR14017">
    <property type="entry name" value="LYSINE-SPECIFIC DEMETHYLASE"/>
    <property type="match status" value="1"/>
</dbReference>
<dbReference type="FunFam" id="1.20.58.1370:FF:000001">
    <property type="entry name" value="lysine-specific demethylase 6A isoform X2"/>
    <property type="match status" value="1"/>
</dbReference>
<keyword evidence="18" id="KW-1185">Reference proteome</keyword>
<dbReference type="InterPro" id="IPR051630">
    <property type="entry name" value="Corepressor-Demethylase"/>
</dbReference>
<dbReference type="PROSITE" id="PS51184">
    <property type="entry name" value="JMJC"/>
    <property type="match status" value="1"/>
</dbReference>
<dbReference type="Gene3D" id="1.20.58.1370">
    <property type="match status" value="1"/>
</dbReference>
<dbReference type="InterPro" id="IPR046941">
    <property type="entry name" value="KDM6_GATAL_sf"/>
</dbReference>
<evidence type="ECO:0000256" key="1">
    <source>
        <dbReference type="ARBA" id="ARBA00001954"/>
    </source>
</evidence>
<dbReference type="Gene3D" id="2.10.110.20">
    <property type="match status" value="1"/>
</dbReference>
<dbReference type="GO" id="GO:0010468">
    <property type="term" value="P:regulation of gene expression"/>
    <property type="evidence" value="ECO:0007669"/>
    <property type="project" value="TreeGrafter"/>
</dbReference>
<feature type="compositionally biased region" description="Low complexity" evidence="15">
    <location>
        <begin position="119"/>
        <end position="132"/>
    </location>
</feature>
<comment type="cofactor">
    <cofactor evidence="2">
        <name>L-ascorbate</name>
        <dbReference type="ChEBI" id="CHEBI:38290"/>
    </cofactor>
</comment>
<dbReference type="Pfam" id="PF21326">
    <property type="entry name" value="KDM6_GATAL"/>
    <property type="match status" value="1"/>
</dbReference>
<keyword evidence="10" id="KW-0408">Iron</keyword>
<keyword evidence="6" id="KW-0862">Zinc</keyword>
<dbReference type="GO" id="GO:0007507">
    <property type="term" value="P:heart development"/>
    <property type="evidence" value="ECO:0007669"/>
    <property type="project" value="TreeGrafter"/>
</dbReference>
<keyword evidence="7" id="KW-0156">Chromatin regulator</keyword>
<evidence type="ECO:0000256" key="15">
    <source>
        <dbReference type="SAM" id="MobiDB-lite"/>
    </source>
</evidence>
<evidence type="ECO:0000256" key="5">
    <source>
        <dbReference type="ARBA" id="ARBA00022723"/>
    </source>
</evidence>
<comment type="catalytic activity">
    <reaction evidence="14">
        <text>N(6),N(6),N(6)-trimethyl-L-lysyl(27)-[histone H3] + 2 2-oxoglutarate + 2 O2 = N(6)-methyl-L-lysyl(27)-[histone H3] + 2 formaldehyde + 2 succinate + 2 CO2</text>
        <dbReference type="Rhea" id="RHEA:60224"/>
        <dbReference type="Rhea" id="RHEA-COMP:15535"/>
        <dbReference type="Rhea" id="RHEA-COMP:15544"/>
        <dbReference type="ChEBI" id="CHEBI:15379"/>
        <dbReference type="ChEBI" id="CHEBI:16526"/>
        <dbReference type="ChEBI" id="CHEBI:16810"/>
        <dbReference type="ChEBI" id="CHEBI:16842"/>
        <dbReference type="ChEBI" id="CHEBI:30031"/>
        <dbReference type="ChEBI" id="CHEBI:61929"/>
        <dbReference type="ChEBI" id="CHEBI:61961"/>
        <dbReference type="EC" id="1.14.11.68"/>
    </reaction>
</comment>
<evidence type="ECO:0000256" key="3">
    <source>
        <dbReference type="ARBA" id="ARBA00004123"/>
    </source>
</evidence>
<dbReference type="InterPro" id="IPR048560">
    <property type="entry name" value="KDM6A_B-like_GATAL"/>
</dbReference>
<dbReference type="FunFam" id="2.10.110.20:FF:000001">
    <property type="entry name" value="lysine-specific demethylase 6A isoform X2"/>
    <property type="match status" value="1"/>
</dbReference>
<organism evidence="17 18">
    <name type="scientific">Anguilla anguilla</name>
    <name type="common">European freshwater eel</name>
    <name type="synonym">Muraena anguilla</name>
    <dbReference type="NCBI Taxonomy" id="7936"/>
    <lineage>
        <taxon>Eukaryota</taxon>
        <taxon>Metazoa</taxon>
        <taxon>Chordata</taxon>
        <taxon>Craniata</taxon>
        <taxon>Vertebrata</taxon>
        <taxon>Euteleostomi</taxon>
        <taxon>Actinopterygii</taxon>
        <taxon>Neopterygii</taxon>
        <taxon>Teleostei</taxon>
        <taxon>Anguilliformes</taxon>
        <taxon>Anguillidae</taxon>
        <taxon>Anguilla</taxon>
    </lineage>
</organism>
<dbReference type="GO" id="GO:0046872">
    <property type="term" value="F:metal ion binding"/>
    <property type="evidence" value="ECO:0007669"/>
    <property type="project" value="UniProtKB-KW"/>
</dbReference>
<protein>
    <recommendedName>
        <fullName evidence="13">[histone H3]-trimethyl-L-lysine(27) demethylase</fullName>
        <ecNumber evidence="13">1.14.11.68</ecNumber>
    </recommendedName>
</protein>
<feature type="compositionally biased region" description="Low complexity" evidence="15">
    <location>
        <begin position="408"/>
        <end position="418"/>
    </location>
</feature>
<keyword evidence="11" id="KW-0539">Nucleus</keyword>
<feature type="compositionally biased region" description="Low complexity" evidence="15">
    <location>
        <begin position="49"/>
        <end position="87"/>
    </location>
</feature>
<feature type="region of interest" description="Disordered" evidence="15">
    <location>
        <begin position="341"/>
        <end position="364"/>
    </location>
</feature>
<evidence type="ECO:0000256" key="14">
    <source>
        <dbReference type="ARBA" id="ARBA00048695"/>
    </source>
</evidence>
<evidence type="ECO:0000256" key="4">
    <source>
        <dbReference type="ARBA" id="ARBA00022553"/>
    </source>
</evidence>
<dbReference type="EMBL" id="JAFIRN010000008">
    <property type="protein sequence ID" value="KAG5844843.1"/>
    <property type="molecule type" value="Genomic_DNA"/>
</dbReference>
<sequence length="743" mass="81188">MATITMATSSTMPTVTPATSSTMPTVSPATSSTMPTVSPATSSTMPTVTPATCSTMPTFTTATSSTMPTVTPATSSTIPTITTATSSNMPTVSPATSSTMPTVTPATSSTMPTVTPAISSTMPTVTPATSSTTAAVTTMTISTVTTTMATITTATAVTAAAKHITVASSGTGTTRPALGVAEFLKLKGLSFGPPRELKIRLIKVESGVGKTFITREEEEKIIPLAQISIKNTASEVIRACRGAKVKGKFRESYLLPAFSVKPALSSEQPIARHRLSPPTPSIYLESKRDAFSPVLLQFCTNPRNPVTVIRGLAGSLRLNLGLFSTKSLVEANAEHAVEVRTQVQQPADQNWDPSGSSQTWPCESSRSHTTIAKYAQYQASSFQESLQEEKNSEDEDEEEEEESPPPDSTSNTNPTSTEQKQVGKIIKFGTNIDLSDPKRWKLQLQELLKLPSFMRVSSSGNMLSHVGHTILGMNTVQLYMKVPGSRTPGHQENNNFCSVNINIGPGDCEWFAVHENYWEAISDFCEKHGVDYLTGSWWPVLEDLYRVGIPVYRFIQRPGDLVWINAGTVHWVQAVGWCNNIAWNVGPINSHQYQLALERFEWNQVKKVKSIVPMIHVSWNIARTIKITDPDTHKLIKHCLLQSMKHIQVLRDQLVAKGKKISYQSRVKDEPAYYCNECDVEVFDLLFVTSESGSRKSYMVHCEDCASQLSPSLAGVVVLEQYRIEHLMSTYDTFTLAPPPSSR</sequence>
<feature type="compositionally biased region" description="Polar residues" evidence="15">
    <location>
        <begin position="16"/>
        <end position="47"/>
    </location>
</feature>
<dbReference type="GO" id="GO:0071558">
    <property type="term" value="F:histone H3K27me2/H3K27me3 demethylase activity"/>
    <property type="evidence" value="ECO:0007669"/>
    <property type="project" value="UniProtKB-EC"/>
</dbReference>
<keyword evidence="5" id="KW-0479">Metal-binding</keyword>
<keyword evidence="8" id="KW-0223">Dioxygenase</keyword>
<gene>
    <name evidence="17" type="ORF">ANANG_G00167350</name>
</gene>
<dbReference type="InterPro" id="IPR003347">
    <property type="entry name" value="JmjC_dom"/>
</dbReference>
<comment type="caution">
    <text evidence="17">The sequence shown here is derived from an EMBL/GenBank/DDBJ whole genome shotgun (WGS) entry which is preliminary data.</text>
</comment>
<dbReference type="EC" id="1.14.11.68" evidence="13"/>
<dbReference type="AlphaFoldDB" id="A0A9D3RVN1"/>
<evidence type="ECO:0000256" key="10">
    <source>
        <dbReference type="ARBA" id="ARBA00023004"/>
    </source>
</evidence>
<evidence type="ECO:0000256" key="8">
    <source>
        <dbReference type="ARBA" id="ARBA00022964"/>
    </source>
</evidence>
<dbReference type="Pfam" id="PF02373">
    <property type="entry name" value="JmjC"/>
    <property type="match status" value="1"/>
</dbReference>
<dbReference type="GO" id="GO:0031490">
    <property type="term" value="F:chromatin DNA binding"/>
    <property type="evidence" value="ECO:0007669"/>
    <property type="project" value="TreeGrafter"/>
</dbReference>
<dbReference type="Pfam" id="PF21322">
    <property type="entry name" value="KDM6_C-hel"/>
    <property type="match status" value="1"/>
</dbReference>
<proteinExistence type="inferred from homology"/>
<evidence type="ECO:0000256" key="7">
    <source>
        <dbReference type="ARBA" id="ARBA00022853"/>
    </source>
</evidence>
<dbReference type="Gene3D" id="2.60.120.650">
    <property type="entry name" value="Cupin"/>
    <property type="match status" value="1"/>
</dbReference>